<evidence type="ECO:0008006" key="2">
    <source>
        <dbReference type="Google" id="ProtNLM"/>
    </source>
</evidence>
<dbReference type="InterPro" id="IPR011990">
    <property type="entry name" value="TPR-like_helical_dom_sf"/>
</dbReference>
<sequence length="531" mass="57951">MKKLNKLSVLALTSLFILSSCETTELDLTSNPNALSPENASVELFINNVQEDFAYFANSLGDTGARLTRIAQLSGDRMYQDAYSPGSFSGIWSSAYQGMMEDIRVMNTIAADQGLTYHIGMGQVMQAYILMTLVDYFGDVPYTEALLGSENLNPAADSGQSVYNSALGLLDSAISNFNGGGPAPQYDMYYGGNAAGWIKAANSIKKRAYLNMGDTGSYSAISNYITSNADDFQFQWGTNAINPDVRHPIYRYNYTNTGAGDYQSNWMMNRMMVGRYGVRDPRITYQYYRQIALTPGTDGPVDEISLECSLPGYYQPPHIIAYGLYCYLTEGYWGRDHGNDEGIPPDGFKRTLMGVYPAGGAFDAGTFESMGAGDGLGGNGITPIVLSSWMHFMDAEVAGVNTAAGTASTLAGIENALNKVDDIAGAPAMAQSSIDAYLAAFQYDWNLAADKMELWAEEFWTTQRGNGIDAYNSYRRNGYPKNLQPMLETNPGPFPVSMWYPANYAANNSNVTQKSDLTGRVFWNTSGPAVD</sequence>
<proteinExistence type="predicted"/>
<dbReference type="AlphaFoldDB" id="A0A381QY06"/>
<dbReference type="InterPro" id="IPR041662">
    <property type="entry name" value="SusD-like_2"/>
</dbReference>
<gene>
    <name evidence="1" type="ORF">METZ01_LOCUS35267</name>
</gene>
<protein>
    <recommendedName>
        <fullName evidence="2">SusD/RagB family nutrient-binding outer membrane lipoprotein</fullName>
    </recommendedName>
</protein>
<organism evidence="1">
    <name type="scientific">marine metagenome</name>
    <dbReference type="NCBI Taxonomy" id="408172"/>
    <lineage>
        <taxon>unclassified sequences</taxon>
        <taxon>metagenomes</taxon>
        <taxon>ecological metagenomes</taxon>
    </lineage>
</organism>
<name>A0A381QY06_9ZZZZ</name>
<evidence type="ECO:0000313" key="1">
    <source>
        <dbReference type="EMBL" id="SUZ82413.1"/>
    </source>
</evidence>
<reference evidence="1" key="1">
    <citation type="submission" date="2018-05" db="EMBL/GenBank/DDBJ databases">
        <authorList>
            <person name="Lanie J.A."/>
            <person name="Ng W.-L."/>
            <person name="Kazmierczak K.M."/>
            <person name="Andrzejewski T.M."/>
            <person name="Davidsen T.M."/>
            <person name="Wayne K.J."/>
            <person name="Tettelin H."/>
            <person name="Glass J.I."/>
            <person name="Rusch D."/>
            <person name="Podicherti R."/>
            <person name="Tsui H.-C.T."/>
            <person name="Winkler M.E."/>
        </authorList>
    </citation>
    <scope>NUCLEOTIDE SEQUENCE</scope>
</reference>
<accession>A0A381QY06</accession>
<dbReference type="PROSITE" id="PS51257">
    <property type="entry name" value="PROKAR_LIPOPROTEIN"/>
    <property type="match status" value="1"/>
</dbReference>
<dbReference type="EMBL" id="UINC01001505">
    <property type="protein sequence ID" value="SUZ82413.1"/>
    <property type="molecule type" value="Genomic_DNA"/>
</dbReference>
<dbReference type="Gene3D" id="1.25.40.390">
    <property type="match status" value="2"/>
</dbReference>
<dbReference type="Pfam" id="PF12771">
    <property type="entry name" value="SusD-like_2"/>
    <property type="match status" value="1"/>
</dbReference>
<dbReference type="SUPFAM" id="SSF48452">
    <property type="entry name" value="TPR-like"/>
    <property type="match status" value="1"/>
</dbReference>